<gene>
    <name evidence="2" type="ORF">OFUS_LOCUS26069</name>
</gene>
<dbReference type="GO" id="GO:0005829">
    <property type="term" value="C:cytosol"/>
    <property type="evidence" value="ECO:0007669"/>
    <property type="project" value="TreeGrafter"/>
</dbReference>
<proteinExistence type="predicted"/>
<dbReference type="InterPro" id="IPR016035">
    <property type="entry name" value="Acyl_Trfase/lysoPLipase"/>
</dbReference>
<keyword evidence="3" id="KW-1185">Reference proteome</keyword>
<dbReference type="PANTHER" id="PTHR10728">
    <property type="entry name" value="CYTOSOLIC PHOSPHOLIPASE A2"/>
    <property type="match status" value="1"/>
</dbReference>
<reference evidence="2" key="1">
    <citation type="submission" date="2022-03" db="EMBL/GenBank/DDBJ databases">
        <authorList>
            <person name="Martin C."/>
        </authorList>
    </citation>
    <scope>NUCLEOTIDE SEQUENCE</scope>
</reference>
<name>A0A8J1TNC8_OWEFU</name>
<accession>A0A8J1TNC8</accession>
<dbReference type="Proteomes" id="UP000749559">
    <property type="component" value="Unassembled WGS sequence"/>
</dbReference>
<dbReference type="GO" id="GO:0005509">
    <property type="term" value="F:calcium ion binding"/>
    <property type="evidence" value="ECO:0007669"/>
    <property type="project" value="TreeGrafter"/>
</dbReference>
<dbReference type="PANTHER" id="PTHR10728:SF40">
    <property type="entry name" value="PATATIN FAMILY PROTEIN"/>
    <property type="match status" value="1"/>
</dbReference>
<dbReference type="AlphaFoldDB" id="A0A8J1TNC8"/>
<dbReference type="GO" id="GO:0005544">
    <property type="term" value="F:calcium-dependent phospholipid binding"/>
    <property type="evidence" value="ECO:0007669"/>
    <property type="project" value="TreeGrafter"/>
</dbReference>
<dbReference type="EMBL" id="CAIIXF020000012">
    <property type="protein sequence ID" value="CAH1802386.1"/>
    <property type="molecule type" value="Genomic_DNA"/>
</dbReference>
<dbReference type="SUPFAM" id="SSF52151">
    <property type="entry name" value="FabD/lysophospholipase-like"/>
    <property type="match status" value="1"/>
</dbReference>
<evidence type="ECO:0000256" key="1">
    <source>
        <dbReference type="SAM" id="MobiDB-lite"/>
    </source>
</evidence>
<evidence type="ECO:0000313" key="3">
    <source>
        <dbReference type="Proteomes" id="UP000749559"/>
    </source>
</evidence>
<sequence length="320" mass="36282">MKELYIFRHPTNPNCPVVMHFCLVNLNFRNFKAPAILRQTDEEKEFASFNLFDDPNSPYSTFNFKYTHEQFDRLKKLTEFNTLLHIEDIKDVMKECIEKRRNKTQKAPIPTNKMKTLKIKSLDQRRQLRNYLCRFESLHNNDNPVVGSHVMGADDSPIMINIIAPDDDNALPDDQIEEGKIGEASGISYPPKQAVFNFDEPAPEISIQHHSDTDTNTPFSLPTLSLQTSPSPGPLKLNLGKPGLTLPQGPKTPQMHTANPYLIVSAPRFTKRRGSAGLDDENEQFTTAAIDLDHTGAQDNPFFTFNAQEGLPDVKEELED</sequence>
<dbReference type="GO" id="GO:0046475">
    <property type="term" value="P:glycerophospholipid catabolic process"/>
    <property type="evidence" value="ECO:0007669"/>
    <property type="project" value="TreeGrafter"/>
</dbReference>
<protein>
    <submittedName>
        <fullName evidence="2">Uncharacterized protein</fullName>
    </submittedName>
</protein>
<feature type="region of interest" description="Disordered" evidence="1">
    <location>
        <begin position="208"/>
        <end position="233"/>
    </location>
</feature>
<dbReference type="OrthoDB" id="419768at2759"/>
<dbReference type="Gene3D" id="3.40.1090.10">
    <property type="entry name" value="Cytosolic phospholipase A2 catalytic domain"/>
    <property type="match status" value="1"/>
</dbReference>
<comment type="caution">
    <text evidence="2">The sequence shown here is derived from an EMBL/GenBank/DDBJ whole genome shotgun (WGS) entry which is preliminary data.</text>
</comment>
<evidence type="ECO:0000313" key="2">
    <source>
        <dbReference type="EMBL" id="CAH1802386.1"/>
    </source>
</evidence>
<dbReference type="GO" id="GO:0047498">
    <property type="term" value="F:calcium-dependent phospholipase A2 activity"/>
    <property type="evidence" value="ECO:0007669"/>
    <property type="project" value="TreeGrafter"/>
</dbReference>
<feature type="compositionally biased region" description="Low complexity" evidence="1">
    <location>
        <begin position="217"/>
        <end position="233"/>
    </location>
</feature>
<organism evidence="2 3">
    <name type="scientific">Owenia fusiformis</name>
    <name type="common">Polychaete worm</name>
    <dbReference type="NCBI Taxonomy" id="6347"/>
    <lineage>
        <taxon>Eukaryota</taxon>
        <taxon>Metazoa</taxon>
        <taxon>Spiralia</taxon>
        <taxon>Lophotrochozoa</taxon>
        <taxon>Annelida</taxon>
        <taxon>Polychaeta</taxon>
        <taxon>Sedentaria</taxon>
        <taxon>Canalipalpata</taxon>
        <taxon>Sabellida</taxon>
        <taxon>Oweniida</taxon>
        <taxon>Oweniidae</taxon>
        <taxon>Owenia</taxon>
    </lineage>
</organism>